<accession>A0A1B9IDF6</accession>
<reference evidence="2" key="1">
    <citation type="submission" date="2013-07" db="EMBL/GenBank/DDBJ databases">
        <title>The Genome Sequence of Cryptococcus pinus CBS10737.</title>
        <authorList>
            <consortium name="The Broad Institute Genome Sequencing Platform"/>
            <person name="Cuomo C."/>
            <person name="Litvintseva A."/>
            <person name="Chen Y."/>
            <person name="Heitman J."/>
            <person name="Sun S."/>
            <person name="Springer D."/>
            <person name="Dromer F."/>
            <person name="Young S.K."/>
            <person name="Zeng Q."/>
            <person name="Gargeya S."/>
            <person name="Fitzgerald M."/>
            <person name="Abouelleil A."/>
            <person name="Alvarado L."/>
            <person name="Berlin A.M."/>
            <person name="Chapman S.B."/>
            <person name="Dewar J."/>
            <person name="Goldberg J."/>
            <person name="Griggs A."/>
            <person name="Gujja S."/>
            <person name="Hansen M."/>
            <person name="Howarth C."/>
            <person name="Imamovic A."/>
            <person name="Larimer J."/>
            <person name="McCowan C."/>
            <person name="Murphy C."/>
            <person name="Pearson M."/>
            <person name="Priest M."/>
            <person name="Roberts A."/>
            <person name="Saif S."/>
            <person name="Shea T."/>
            <person name="Sykes S."/>
            <person name="Wortman J."/>
            <person name="Nusbaum C."/>
            <person name="Birren B."/>
        </authorList>
    </citation>
    <scope>NUCLEOTIDE SEQUENCE [LARGE SCALE GENOMIC DNA]</scope>
    <source>
        <strain evidence="2">CBS 10737</strain>
    </source>
</reference>
<dbReference type="InterPro" id="IPR036273">
    <property type="entry name" value="CRAL/TRIO_N_dom_sf"/>
</dbReference>
<dbReference type="PANTHER" id="PTHR45824:SF29">
    <property type="entry name" value="GH16843P"/>
    <property type="match status" value="1"/>
</dbReference>
<dbReference type="SUPFAM" id="SSF46938">
    <property type="entry name" value="CRAL/TRIO N-terminal domain"/>
    <property type="match status" value="1"/>
</dbReference>
<dbReference type="SMART" id="SM00516">
    <property type="entry name" value="SEC14"/>
    <property type="match status" value="1"/>
</dbReference>
<dbReference type="InterPro" id="IPR052578">
    <property type="entry name" value="PI_Transfer_CRAL-TRIO"/>
</dbReference>
<dbReference type="OrthoDB" id="75724at2759"/>
<dbReference type="EMBL" id="CP144519">
    <property type="protein sequence ID" value="WWC66494.1"/>
    <property type="molecule type" value="Genomic_DNA"/>
</dbReference>
<dbReference type="GeneID" id="30169297"/>
<name>A0A1B9IDF6_9TREE</name>
<dbReference type="Proteomes" id="UP000094020">
    <property type="component" value="Chromosome 1"/>
</dbReference>
<dbReference type="STRING" id="1296096.A0A1B9IDF6"/>
<dbReference type="Gene3D" id="3.40.525.10">
    <property type="entry name" value="CRAL-TRIO lipid binding domain"/>
    <property type="match status" value="1"/>
</dbReference>
<dbReference type="CDD" id="cd00170">
    <property type="entry name" value="SEC14"/>
    <property type="match status" value="1"/>
</dbReference>
<dbReference type="PROSITE" id="PS50191">
    <property type="entry name" value="CRAL_TRIO"/>
    <property type="match status" value="1"/>
</dbReference>
<evidence type="ECO:0000313" key="4">
    <source>
        <dbReference type="Proteomes" id="UP000094020"/>
    </source>
</evidence>
<reference evidence="3" key="2">
    <citation type="submission" date="2013-07" db="EMBL/GenBank/DDBJ databases">
        <authorList>
            <consortium name="The Broad Institute Genome Sequencing Platform"/>
            <person name="Cuomo C."/>
            <person name="Litvintseva A."/>
            <person name="Chen Y."/>
            <person name="Heitman J."/>
            <person name="Sun S."/>
            <person name="Springer D."/>
            <person name="Dromer F."/>
            <person name="Young S.K."/>
            <person name="Zeng Q."/>
            <person name="Gargeya S."/>
            <person name="Fitzgerald M."/>
            <person name="Abouelleil A."/>
            <person name="Alvarado L."/>
            <person name="Berlin A.M."/>
            <person name="Chapman S.B."/>
            <person name="Dewar J."/>
            <person name="Goldberg J."/>
            <person name="Griggs A."/>
            <person name="Gujja S."/>
            <person name="Hansen M."/>
            <person name="Howarth C."/>
            <person name="Imamovic A."/>
            <person name="Larimer J."/>
            <person name="McCowan C."/>
            <person name="Murphy C."/>
            <person name="Pearson M."/>
            <person name="Priest M."/>
            <person name="Roberts A."/>
            <person name="Saif S."/>
            <person name="Shea T."/>
            <person name="Sykes S."/>
            <person name="Wortman J."/>
            <person name="Nusbaum C."/>
            <person name="Birren B."/>
        </authorList>
    </citation>
    <scope>NUCLEOTIDE SEQUENCE</scope>
    <source>
        <strain evidence="3">CBS 10737</strain>
    </source>
</reference>
<keyword evidence="4" id="KW-1185">Reference proteome</keyword>
<evidence type="ECO:0000313" key="2">
    <source>
        <dbReference type="EMBL" id="OCF53622.1"/>
    </source>
</evidence>
<dbReference type="RefSeq" id="XP_019014841.1">
    <property type="nucleotide sequence ID" value="XM_019152703.1"/>
</dbReference>
<evidence type="ECO:0000259" key="1">
    <source>
        <dbReference type="PROSITE" id="PS50191"/>
    </source>
</evidence>
<dbReference type="SUPFAM" id="SSF52087">
    <property type="entry name" value="CRAL/TRIO domain"/>
    <property type="match status" value="1"/>
</dbReference>
<protein>
    <recommendedName>
        <fullName evidence="1">CRAL-TRIO domain-containing protein</fullName>
    </recommendedName>
</protein>
<dbReference type="GO" id="GO:0008526">
    <property type="term" value="F:phosphatidylinositol transfer activity"/>
    <property type="evidence" value="ECO:0007669"/>
    <property type="project" value="TreeGrafter"/>
</dbReference>
<sequence length="325" mass="36540">MASTLSFSDLFTPPADVKPIIKPELSADQASKIQSLIDHFGAQDFTLPIREHAEERVPLSNREMMFLSRETLVRFLVGTKDDLPATITRLENCLVWRRTEDVENVERMAAACAPESKTGKNIALGFSTKGQPILYFFPNRSYLPYDNQEVLDGFSGRSHPLVYMLERAKDLMGAGVTNTFVVFNWHGKKQGPATPLSVMKATNHILSNFYPETLGLSSFQDIPWVFKTLINLVWPFVDPATKKKVKFGSGKGQEIVKDGDVDASQLLQEAGGDLDIPYDHDAYWPALLEVCLRLRREEEARWLAIGDRQVGREEKAFKRAISSST</sequence>
<evidence type="ECO:0000313" key="3">
    <source>
        <dbReference type="EMBL" id="WWC66494.1"/>
    </source>
</evidence>
<gene>
    <name evidence="2" type="ORF">I206_00928</name>
    <name evidence="3" type="ORF">I206_100396</name>
</gene>
<organism evidence="2">
    <name type="scientific">Kwoniella pini CBS 10737</name>
    <dbReference type="NCBI Taxonomy" id="1296096"/>
    <lineage>
        <taxon>Eukaryota</taxon>
        <taxon>Fungi</taxon>
        <taxon>Dikarya</taxon>
        <taxon>Basidiomycota</taxon>
        <taxon>Agaricomycotina</taxon>
        <taxon>Tremellomycetes</taxon>
        <taxon>Tremellales</taxon>
        <taxon>Cryptococcaceae</taxon>
        <taxon>Kwoniella</taxon>
    </lineage>
</organism>
<dbReference type="InterPro" id="IPR036865">
    <property type="entry name" value="CRAL-TRIO_dom_sf"/>
</dbReference>
<proteinExistence type="predicted"/>
<dbReference type="Pfam" id="PF00650">
    <property type="entry name" value="CRAL_TRIO"/>
    <property type="match status" value="1"/>
</dbReference>
<dbReference type="EMBL" id="KI894007">
    <property type="protein sequence ID" value="OCF53622.1"/>
    <property type="molecule type" value="Genomic_DNA"/>
</dbReference>
<reference evidence="3" key="4">
    <citation type="submission" date="2024-02" db="EMBL/GenBank/DDBJ databases">
        <title>Comparative genomics of Cryptococcus and Kwoniella reveals pathogenesis evolution and contrasting modes of karyotype evolution via chromosome fusion or intercentromeric recombination.</title>
        <authorList>
            <person name="Coelho M.A."/>
            <person name="David-Palma M."/>
            <person name="Shea T."/>
            <person name="Bowers K."/>
            <person name="McGinley-Smith S."/>
            <person name="Mohammad A.W."/>
            <person name="Gnirke A."/>
            <person name="Yurkov A.M."/>
            <person name="Nowrousian M."/>
            <person name="Sun S."/>
            <person name="Cuomo C.A."/>
            <person name="Heitman J."/>
        </authorList>
    </citation>
    <scope>NUCLEOTIDE SEQUENCE</scope>
    <source>
        <strain evidence="3">CBS 10737</strain>
    </source>
</reference>
<dbReference type="InterPro" id="IPR001251">
    <property type="entry name" value="CRAL-TRIO_dom"/>
</dbReference>
<dbReference type="KEGG" id="kpin:30169297"/>
<dbReference type="AlphaFoldDB" id="A0A1B9IDF6"/>
<reference evidence="2" key="3">
    <citation type="submission" date="2016-07" db="EMBL/GenBank/DDBJ databases">
        <title>Evolution of pathogenesis and genome organization in the Tremellales.</title>
        <authorList>
            <person name="Cuomo C."/>
            <person name="Litvintseva A."/>
            <person name="Heitman J."/>
            <person name="Chen Y."/>
            <person name="Sun S."/>
            <person name="Springer D."/>
            <person name="Dromer F."/>
            <person name="Young S."/>
            <person name="Zeng Q."/>
            <person name="Chapman S."/>
            <person name="Gujja S."/>
            <person name="Saif S."/>
            <person name="Birren B."/>
        </authorList>
    </citation>
    <scope>NUCLEOTIDE SEQUENCE</scope>
    <source>
        <strain evidence="2">CBS 10737</strain>
    </source>
</reference>
<feature type="domain" description="CRAL-TRIO" evidence="1">
    <location>
        <begin position="124"/>
        <end position="278"/>
    </location>
</feature>
<dbReference type="PANTHER" id="PTHR45824">
    <property type="entry name" value="GH16843P"/>
    <property type="match status" value="1"/>
</dbReference>